<dbReference type="Proteomes" id="UP000005801">
    <property type="component" value="Unassembled WGS sequence"/>
</dbReference>
<evidence type="ECO:0000313" key="2">
    <source>
        <dbReference type="Proteomes" id="UP000005801"/>
    </source>
</evidence>
<protein>
    <submittedName>
        <fullName evidence="1">Uncharacterized protein</fullName>
    </submittedName>
</protein>
<organism evidence="1 2">
    <name type="scientific">Plesiocystis pacifica SIR-1</name>
    <dbReference type="NCBI Taxonomy" id="391625"/>
    <lineage>
        <taxon>Bacteria</taxon>
        <taxon>Pseudomonadati</taxon>
        <taxon>Myxococcota</taxon>
        <taxon>Polyangia</taxon>
        <taxon>Nannocystales</taxon>
        <taxon>Nannocystaceae</taxon>
        <taxon>Plesiocystis</taxon>
    </lineage>
</organism>
<dbReference type="EMBL" id="ABCS01000002">
    <property type="protein sequence ID" value="EDM81633.1"/>
    <property type="molecule type" value="Genomic_DNA"/>
</dbReference>
<gene>
    <name evidence="1" type="ORF">PPSIR1_21989</name>
</gene>
<dbReference type="AlphaFoldDB" id="A6FXP5"/>
<evidence type="ECO:0000313" key="1">
    <source>
        <dbReference type="EMBL" id="EDM81633.1"/>
    </source>
</evidence>
<comment type="caution">
    <text evidence="1">The sequence shown here is derived from an EMBL/GenBank/DDBJ whole genome shotgun (WGS) entry which is preliminary data.</text>
</comment>
<name>A6FXP5_9BACT</name>
<reference evidence="1 2" key="1">
    <citation type="submission" date="2007-06" db="EMBL/GenBank/DDBJ databases">
        <authorList>
            <person name="Shimkets L."/>
            <person name="Ferriera S."/>
            <person name="Johnson J."/>
            <person name="Kravitz S."/>
            <person name="Beeson K."/>
            <person name="Sutton G."/>
            <person name="Rogers Y.-H."/>
            <person name="Friedman R."/>
            <person name="Frazier M."/>
            <person name="Venter J.C."/>
        </authorList>
    </citation>
    <scope>NUCLEOTIDE SEQUENCE [LARGE SCALE GENOMIC DNA]</scope>
    <source>
        <strain evidence="1 2">SIR-1</strain>
    </source>
</reference>
<accession>A6FXP5</accession>
<sequence length="132" mass="14323">MLVACTLSYTVEYQVSVAEDVDLSGEPTLVLAMLDEDESGSQAERSDTERLTDAYSIDTLASSADVRDYVRRTEALGSASTEFFLYAFLDLDGDGAWQPGEPWGVDPNNPVTIVEDGYESAITIENDAEANP</sequence>
<keyword evidence="2" id="KW-1185">Reference proteome</keyword>
<proteinExistence type="predicted"/>